<dbReference type="Proteomes" id="UP000280834">
    <property type="component" value="Unassembled WGS sequence"/>
</dbReference>
<reference evidence="4" key="1">
    <citation type="submission" date="2017-02" db="UniProtKB">
        <authorList>
            <consortium name="WormBaseParasite"/>
        </authorList>
    </citation>
    <scope>IDENTIFICATION</scope>
</reference>
<name>A0A0R3Q8M3_9BILA</name>
<evidence type="ECO:0000313" key="4">
    <source>
        <dbReference type="WBParaSite" id="BTMF_0000268101-mRNA-1"/>
    </source>
</evidence>
<dbReference type="WBParaSite" id="BTMF_0000268101-mRNA-1">
    <property type="protein sequence ID" value="BTMF_0000268101-mRNA-1"/>
    <property type="gene ID" value="BTMF_0000268101"/>
</dbReference>
<proteinExistence type="predicted"/>
<dbReference type="EMBL" id="UZAG01001538">
    <property type="protein sequence ID" value="VDO11547.1"/>
    <property type="molecule type" value="Genomic_DNA"/>
</dbReference>
<feature type="region of interest" description="Disordered" evidence="1">
    <location>
        <begin position="85"/>
        <end position="106"/>
    </location>
</feature>
<feature type="compositionally biased region" description="Low complexity" evidence="1">
    <location>
        <begin position="85"/>
        <end position="97"/>
    </location>
</feature>
<protein>
    <submittedName>
        <fullName evidence="4">Nuclear transcription factor Y subunit</fullName>
    </submittedName>
</protein>
<organism evidence="4">
    <name type="scientific">Brugia timori</name>
    <dbReference type="NCBI Taxonomy" id="42155"/>
    <lineage>
        <taxon>Eukaryota</taxon>
        <taxon>Metazoa</taxon>
        <taxon>Ecdysozoa</taxon>
        <taxon>Nematoda</taxon>
        <taxon>Chromadorea</taxon>
        <taxon>Rhabditida</taxon>
        <taxon>Spirurina</taxon>
        <taxon>Spiruromorpha</taxon>
        <taxon>Filarioidea</taxon>
        <taxon>Onchocercidae</taxon>
        <taxon>Brugia</taxon>
    </lineage>
</organism>
<evidence type="ECO:0000313" key="2">
    <source>
        <dbReference type="EMBL" id="VDO11547.1"/>
    </source>
</evidence>
<reference evidence="2 3" key="2">
    <citation type="submission" date="2018-11" db="EMBL/GenBank/DDBJ databases">
        <authorList>
            <consortium name="Pathogen Informatics"/>
        </authorList>
    </citation>
    <scope>NUCLEOTIDE SEQUENCE [LARGE SCALE GENOMIC DNA]</scope>
</reference>
<gene>
    <name evidence="2" type="ORF">BTMF_LOCUS2005</name>
</gene>
<accession>A0A0R3Q8M3</accession>
<evidence type="ECO:0000313" key="3">
    <source>
        <dbReference type="Proteomes" id="UP000280834"/>
    </source>
</evidence>
<dbReference type="STRING" id="42155.A0A0R3Q8M3"/>
<dbReference type="AlphaFoldDB" id="A0A0R3Q8M3"/>
<evidence type="ECO:0000256" key="1">
    <source>
        <dbReference type="SAM" id="MobiDB-lite"/>
    </source>
</evidence>
<keyword evidence="3" id="KW-1185">Reference proteome</keyword>
<sequence>MFEIRDAEKSVILHRSETRISIIFSSATESALSKISGVKFLSARSIYYRYQRMTPEQRRAYNQKRSRAKKERERVMRAASEDAMSSLSSSINGNESSTQVNSSNTAVEQKPIIDSVVSEEVLSTLERDVLKRTRQANMVLMRQKRLPPQEQFVIVSTNPDGTQTVIPATTTEDGKQIFHIPATATTTEDGKQVFHIPAITQQLISTDPNTLTLVDDSSKLLGTAQQPLQITSVPQLLGLSQQQHSNSHDHGETSHQVREIFISLRLGKQDTDIK</sequence>